<gene>
    <name evidence="2" type="ORF">C5695_17450</name>
</gene>
<evidence type="ECO:0000313" key="3">
    <source>
        <dbReference type="Proteomes" id="UP000264960"/>
    </source>
</evidence>
<protein>
    <submittedName>
        <fullName evidence="2">Uncharacterized protein</fullName>
    </submittedName>
</protein>
<keyword evidence="1" id="KW-0812">Transmembrane</keyword>
<feature type="transmembrane region" description="Helical" evidence="1">
    <location>
        <begin position="7"/>
        <end position="26"/>
    </location>
</feature>
<evidence type="ECO:0000313" key="2">
    <source>
        <dbReference type="EMBL" id="AVM26209.1"/>
    </source>
</evidence>
<feature type="transmembrane region" description="Helical" evidence="1">
    <location>
        <begin position="38"/>
        <end position="58"/>
    </location>
</feature>
<accession>A0AAD0HSL9</accession>
<dbReference type="RefSeq" id="WP_117733181.1">
    <property type="nucleotide sequence ID" value="NZ_JBNILF010000004.1"/>
</dbReference>
<keyword evidence="1" id="KW-0472">Membrane</keyword>
<dbReference type="AlphaFoldDB" id="A0AAD0HSL9"/>
<evidence type="ECO:0000256" key="1">
    <source>
        <dbReference type="SAM" id="Phobius"/>
    </source>
</evidence>
<proteinExistence type="predicted"/>
<keyword evidence="1" id="KW-1133">Transmembrane helix</keyword>
<sequence length="62" mass="6885">MKKYFKHYSTADFAVMLILIAGIVVIDTTSQSISGKIANTVLLAAVVITLLKGLIMMWREKQ</sequence>
<name>A0AAD0HSL9_BACPU</name>
<organism evidence="2 3">
    <name type="scientific">Bacillus pumilus</name>
    <name type="common">Bacillus mesentericus</name>
    <dbReference type="NCBI Taxonomy" id="1408"/>
    <lineage>
        <taxon>Bacteria</taxon>
        <taxon>Bacillati</taxon>
        <taxon>Bacillota</taxon>
        <taxon>Bacilli</taxon>
        <taxon>Bacillales</taxon>
        <taxon>Bacillaceae</taxon>
        <taxon>Bacillus</taxon>
    </lineage>
</organism>
<dbReference type="Proteomes" id="UP000264960">
    <property type="component" value="Chromosome"/>
</dbReference>
<reference evidence="2 3" key="1">
    <citation type="submission" date="2018-02" db="EMBL/GenBank/DDBJ databases">
        <title>The complete genome of two Bacillus pumilus strains from Cuatro Cienegas, Coahuila, Mexico.</title>
        <authorList>
            <person name="Zarza E."/>
            <person name="Alcaraz L.D."/>
            <person name="Aguilar-Salinas B."/>
            <person name="Islas A."/>
            <person name="Olmedo-Alvarez G."/>
        </authorList>
    </citation>
    <scope>NUCLEOTIDE SEQUENCE [LARGE SCALE GENOMIC DNA]</scope>
    <source>
        <strain evidence="2 3">145</strain>
    </source>
</reference>
<dbReference type="EMBL" id="CP027116">
    <property type="protein sequence ID" value="AVM26209.1"/>
    <property type="molecule type" value="Genomic_DNA"/>
</dbReference>